<dbReference type="EMBL" id="QDKG01000003">
    <property type="protein sequence ID" value="PVH25168.1"/>
    <property type="molecule type" value="Genomic_DNA"/>
</dbReference>
<dbReference type="AlphaFoldDB" id="A0A2T8HI87"/>
<sequence>MYKIVILTDSNRRYLEVLMTNNLLDVLHHISVAQQTQMNLTTNLSRIVYEETYATESGAVDRLKELQTYTRMQRERLVRRQNPNWLNLHPVTKPVVSMYNSTHYAS</sequence>
<dbReference type="Proteomes" id="UP000245627">
    <property type="component" value="Unassembled WGS sequence"/>
</dbReference>
<evidence type="ECO:0000313" key="1">
    <source>
        <dbReference type="EMBL" id="PVH25168.1"/>
    </source>
</evidence>
<protein>
    <submittedName>
        <fullName evidence="1">Uncharacterized protein</fullName>
    </submittedName>
</protein>
<comment type="caution">
    <text evidence="1">The sequence shown here is derived from an EMBL/GenBank/DDBJ whole genome shotgun (WGS) entry which is preliminary data.</text>
</comment>
<keyword evidence="2" id="KW-1185">Reference proteome</keyword>
<accession>A0A2T8HI87</accession>
<dbReference type="OrthoDB" id="795217at2"/>
<gene>
    <name evidence="1" type="ORF">DC487_09575</name>
</gene>
<evidence type="ECO:0000313" key="2">
    <source>
        <dbReference type="Proteomes" id="UP000245627"/>
    </source>
</evidence>
<organism evidence="1 2">
    <name type="scientific">Sphingobacterium corticibacter</name>
    <dbReference type="NCBI Taxonomy" id="2171749"/>
    <lineage>
        <taxon>Bacteria</taxon>
        <taxon>Pseudomonadati</taxon>
        <taxon>Bacteroidota</taxon>
        <taxon>Sphingobacteriia</taxon>
        <taxon>Sphingobacteriales</taxon>
        <taxon>Sphingobacteriaceae</taxon>
        <taxon>Sphingobacterium</taxon>
    </lineage>
</organism>
<reference evidence="1 2" key="1">
    <citation type="submission" date="2018-04" db="EMBL/GenBank/DDBJ databases">
        <title>Sphingobacterium cortibacter sp. nov.</title>
        <authorList>
            <person name="Li Y."/>
        </authorList>
    </citation>
    <scope>NUCLEOTIDE SEQUENCE [LARGE SCALE GENOMIC DNA]</scope>
    <source>
        <strain evidence="1 2">2c-3</strain>
    </source>
</reference>
<name>A0A2T8HI87_9SPHI</name>
<proteinExistence type="predicted"/>
<dbReference type="RefSeq" id="WP_116775757.1">
    <property type="nucleotide sequence ID" value="NZ_QDKG01000003.1"/>
</dbReference>